<sequence>MNTYFKIVANRLIPGTLAEDAIRTRPVPDDDTKELIALMDHIPNARSVATLYRQMMKSGSLEKRFNTGDPGRRWLEIEQMILDREIRRKGNKRKVIWMLIIFILVGITSYFGGVYLLTRSRHLAVQAFK</sequence>
<keyword evidence="1" id="KW-0472">Membrane</keyword>
<evidence type="ECO:0000313" key="2">
    <source>
        <dbReference type="EMBL" id="TWF41283.1"/>
    </source>
</evidence>
<feature type="transmembrane region" description="Helical" evidence="1">
    <location>
        <begin position="95"/>
        <end position="117"/>
    </location>
</feature>
<dbReference type="AlphaFoldDB" id="A0A561PT68"/>
<dbReference type="Proteomes" id="UP000320811">
    <property type="component" value="Unassembled WGS sequence"/>
</dbReference>
<keyword evidence="1" id="KW-1133">Transmembrane helix</keyword>
<evidence type="ECO:0000256" key="1">
    <source>
        <dbReference type="SAM" id="Phobius"/>
    </source>
</evidence>
<reference evidence="2 3" key="1">
    <citation type="submission" date="2019-06" db="EMBL/GenBank/DDBJ databases">
        <title>Sorghum-associated microbial communities from plants grown in Nebraska, USA.</title>
        <authorList>
            <person name="Schachtman D."/>
        </authorList>
    </citation>
    <scope>NUCLEOTIDE SEQUENCE [LARGE SCALE GENOMIC DNA]</scope>
    <source>
        <strain evidence="2 3">1209</strain>
    </source>
</reference>
<comment type="caution">
    <text evidence="2">The sequence shown here is derived from an EMBL/GenBank/DDBJ whole genome shotgun (WGS) entry which is preliminary data.</text>
</comment>
<evidence type="ECO:0000313" key="3">
    <source>
        <dbReference type="Proteomes" id="UP000320811"/>
    </source>
</evidence>
<keyword evidence="3" id="KW-1185">Reference proteome</keyword>
<gene>
    <name evidence="2" type="ORF">FHW36_10387</name>
</gene>
<name>A0A561PT68_9BACT</name>
<dbReference type="EMBL" id="VIWO01000003">
    <property type="protein sequence ID" value="TWF41283.1"/>
    <property type="molecule type" value="Genomic_DNA"/>
</dbReference>
<proteinExistence type="predicted"/>
<organism evidence="2 3">
    <name type="scientific">Chitinophaga polysaccharea</name>
    <dbReference type="NCBI Taxonomy" id="1293035"/>
    <lineage>
        <taxon>Bacteria</taxon>
        <taxon>Pseudomonadati</taxon>
        <taxon>Bacteroidota</taxon>
        <taxon>Chitinophagia</taxon>
        <taxon>Chitinophagales</taxon>
        <taxon>Chitinophagaceae</taxon>
        <taxon>Chitinophaga</taxon>
    </lineage>
</organism>
<protein>
    <submittedName>
        <fullName evidence="2">Uncharacterized protein</fullName>
    </submittedName>
</protein>
<dbReference type="OrthoDB" id="673613at2"/>
<accession>A0A561PT68</accession>
<keyword evidence="1" id="KW-0812">Transmembrane</keyword>
<dbReference type="RefSeq" id="WP_145668252.1">
    <property type="nucleotide sequence ID" value="NZ_VIWO01000003.1"/>
</dbReference>